<organism evidence="1 2">
    <name type="scientific">Streptomyces chisholmiae</name>
    <dbReference type="NCBI Taxonomy" id="3075540"/>
    <lineage>
        <taxon>Bacteria</taxon>
        <taxon>Bacillati</taxon>
        <taxon>Actinomycetota</taxon>
        <taxon>Actinomycetes</taxon>
        <taxon>Kitasatosporales</taxon>
        <taxon>Streptomycetaceae</taxon>
        <taxon>Streptomyces</taxon>
    </lineage>
</organism>
<name>A0ABU2JV05_9ACTN</name>
<dbReference type="Proteomes" id="UP001183410">
    <property type="component" value="Unassembled WGS sequence"/>
</dbReference>
<evidence type="ECO:0000313" key="1">
    <source>
        <dbReference type="EMBL" id="MDT0268732.1"/>
    </source>
</evidence>
<gene>
    <name evidence="1" type="ORF">RM844_20815</name>
</gene>
<comment type="caution">
    <text evidence="1">The sequence shown here is derived from an EMBL/GenBank/DDBJ whole genome shotgun (WGS) entry which is preliminary data.</text>
</comment>
<dbReference type="EMBL" id="JAVREO010000012">
    <property type="protein sequence ID" value="MDT0268732.1"/>
    <property type="molecule type" value="Genomic_DNA"/>
</dbReference>
<sequence length="76" mass="8522">MTTVEPTAVLIKANFDQECVHLARDLHHDGGIKSVIVRPVPVILHELEYYERIARRTEAANPPGLADDFTAWVRTG</sequence>
<dbReference type="RefSeq" id="WP_311668815.1">
    <property type="nucleotide sequence ID" value="NZ_JAVREO010000012.1"/>
</dbReference>
<keyword evidence="2" id="KW-1185">Reference proteome</keyword>
<reference evidence="2" key="1">
    <citation type="submission" date="2023-07" db="EMBL/GenBank/DDBJ databases">
        <title>30 novel species of actinomycetes from the DSMZ collection.</title>
        <authorList>
            <person name="Nouioui I."/>
        </authorList>
    </citation>
    <scope>NUCLEOTIDE SEQUENCE [LARGE SCALE GENOMIC DNA]</scope>
    <source>
        <strain evidence="2">DSM 44915</strain>
    </source>
</reference>
<evidence type="ECO:0000313" key="2">
    <source>
        <dbReference type="Proteomes" id="UP001183410"/>
    </source>
</evidence>
<accession>A0ABU2JV05</accession>
<protein>
    <submittedName>
        <fullName evidence="1">Uncharacterized protein</fullName>
    </submittedName>
</protein>
<proteinExistence type="predicted"/>